<accession>A0A8H6P7F8</accession>
<dbReference type="InterPro" id="IPR036291">
    <property type="entry name" value="NAD(P)-bd_dom_sf"/>
</dbReference>
<dbReference type="SUPFAM" id="SSF51735">
    <property type="entry name" value="NAD(P)-binding Rossmann-fold domains"/>
    <property type="match status" value="1"/>
</dbReference>
<comment type="caution">
    <text evidence="1">The sequence shown here is derived from an EMBL/GenBank/DDBJ whole genome shotgun (WGS) entry which is preliminary data.</text>
</comment>
<name>A0A8H6P7F8_9EURO</name>
<dbReference type="Proteomes" id="UP000630445">
    <property type="component" value="Unassembled WGS sequence"/>
</dbReference>
<keyword evidence="2" id="KW-1185">Reference proteome</keyword>
<dbReference type="OrthoDB" id="2735536at2759"/>
<gene>
    <name evidence="1" type="ORF">CNMCM5793_007951</name>
</gene>
<sequence length="214" mass="24432">MSKILILGATGYLGNNVANSLVQSDQHTVYSVARSHEKGLQLARQEITPVLSTNPVEDTEPYLSVIRSENIEITKAWLDLLLRDMGPRLLSQGHELSLRRGSGSTAPELFAWRVDLEKQILDAADVLDAIILRPALLYGRELTILSPFVTPLLAQRGVERRHWLRSLWTWTQDRVWYISMTQHEPFSVLLRSYPATPERAYTLFLTWLPAMRRA</sequence>
<proteinExistence type="predicted"/>
<dbReference type="AlphaFoldDB" id="A0A8H6P7F8"/>
<dbReference type="EMBL" id="JACBAD010002069">
    <property type="protein sequence ID" value="KAF7118434.1"/>
    <property type="molecule type" value="Genomic_DNA"/>
</dbReference>
<evidence type="ECO:0000313" key="1">
    <source>
        <dbReference type="EMBL" id="KAF7118434.1"/>
    </source>
</evidence>
<evidence type="ECO:0000313" key="2">
    <source>
        <dbReference type="Proteomes" id="UP000630445"/>
    </source>
</evidence>
<evidence type="ECO:0008006" key="3">
    <source>
        <dbReference type="Google" id="ProtNLM"/>
    </source>
</evidence>
<dbReference type="Gene3D" id="3.40.50.720">
    <property type="entry name" value="NAD(P)-binding Rossmann-like Domain"/>
    <property type="match status" value="1"/>
</dbReference>
<organism evidence="1 2">
    <name type="scientific">Aspergillus hiratsukae</name>
    <dbReference type="NCBI Taxonomy" id="1194566"/>
    <lineage>
        <taxon>Eukaryota</taxon>
        <taxon>Fungi</taxon>
        <taxon>Dikarya</taxon>
        <taxon>Ascomycota</taxon>
        <taxon>Pezizomycotina</taxon>
        <taxon>Eurotiomycetes</taxon>
        <taxon>Eurotiomycetidae</taxon>
        <taxon>Eurotiales</taxon>
        <taxon>Aspergillaceae</taxon>
        <taxon>Aspergillus</taxon>
        <taxon>Aspergillus subgen. Fumigati</taxon>
    </lineage>
</organism>
<protein>
    <recommendedName>
        <fullName evidence="3">NAD(P)-binding domain-containing protein</fullName>
    </recommendedName>
</protein>
<reference evidence="1" key="1">
    <citation type="submission" date="2020-06" db="EMBL/GenBank/DDBJ databases">
        <title>Draft genome sequences of strains closely related to Aspergillus parafelis and Aspergillus hiratsukae.</title>
        <authorList>
            <person name="Dos Santos R.A.C."/>
            <person name="Rivero-Menendez O."/>
            <person name="Steenwyk J.L."/>
            <person name="Mead M.E."/>
            <person name="Goldman G.H."/>
            <person name="Alastruey-Izquierdo A."/>
            <person name="Rokas A."/>
        </authorList>
    </citation>
    <scope>NUCLEOTIDE SEQUENCE</scope>
    <source>
        <strain evidence="1">CNM-CM5793</strain>
    </source>
</reference>